<dbReference type="PANTHER" id="PTHR42760:SF121">
    <property type="entry name" value="3-OXOACYL-(ACYL-CARRIER-PROTEIN) REDUCTASE"/>
    <property type="match status" value="1"/>
</dbReference>
<evidence type="ECO:0000256" key="1">
    <source>
        <dbReference type="ARBA" id="ARBA00006484"/>
    </source>
</evidence>
<organism evidence="3 4">
    <name type="scientific">Marasmius tenuissimus</name>
    <dbReference type="NCBI Taxonomy" id="585030"/>
    <lineage>
        <taxon>Eukaryota</taxon>
        <taxon>Fungi</taxon>
        <taxon>Dikarya</taxon>
        <taxon>Basidiomycota</taxon>
        <taxon>Agaricomycotina</taxon>
        <taxon>Agaricomycetes</taxon>
        <taxon>Agaricomycetidae</taxon>
        <taxon>Agaricales</taxon>
        <taxon>Marasmiineae</taxon>
        <taxon>Marasmiaceae</taxon>
        <taxon>Marasmius</taxon>
    </lineage>
</organism>
<dbReference type="InterPro" id="IPR036291">
    <property type="entry name" value="NAD(P)-bd_dom_sf"/>
</dbReference>
<dbReference type="Proteomes" id="UP001437256">
    <property type="component" value="Unassembled WGS sequence"/>
</dbReference>
<accession>A0ABR2ZLV9</accession>
<comment type="similarity">
    <text evidence="1">Belongs to the short-chain dehydrogenases/reductases (SDR) family.</text>
</comment>
<proteinExistence type="inferred from homology"/>
<dbReference type="SUPFAM" id="SSF51735">
    <property type="entry name" value="NAD(P)-binding Rossmann-fold domains"/>
    <property type="match status" value="1"/>
</dbReference>
<dbReference type="InterPro" id="IPR020904">
    <property type="entry name" value="Sc_DH/Rdtase_CS"/>
</dbReference>
<reference evidence="3 4" key="1">
    <citation type="submission" date="2024-05" db="EMBL/GenBank/DDBJ databases">
        <title>A draft genome resource for the thread blight pathogen Marasmius tenuissimus strain MS-2.</title>
        <authorList>
            <person name="Yulfo-Soto G.E."/>
            <person name="Baruah I.K."/>
            <person name="Amoako-Attah I."/>
            <person name="Bukari Y."/>
            <person name="Meinhardt L.W."/>
            <person name="Bailey B.A."/>
            <person name="Cohen S.P."/>
        </authorList>
    </citation>
    <scope>NUCLEOTIDE SEQUENCE [LARGE SCALE GENOMIC DNA]</scope>
    <source>
        <strain evidence="3 4">MS-2</strain>
    </source>
</reference>
<evidence type="ECO:0000313" key="3">
    <source>
        <dbReference type="EMBL" id="KAL0062290.1"/>
    </source>
</evidence>
<dbReference type="Gene3D" id="3.40.50.720">
    <property type="entry name" value="NAD(P)-binding Rossmann-like Domain"/>
    <property type="match status" value="1"/>
</dbReference>
<dbReference type="EMBL" id="JBBXMP010000109">
    <property type="protein sequence ID" value="KAL0062290.1"/>
    <property type="molecule type" value="Genomic_DNA"/>
</dbReference>
<comment type="caution">
    <text evidence="3">The sequence shown here is derived from an EMBL/GenBank/DDBJ whole genome shotgun (WGS) entry which is preliminary data.</text>
</comment>
<evidence type="ECO:0000256" key="2">
    <source>
        <dbReference type="ARBA" id="ARBA00022857"/>
    </source>
</evidence>
<keyword evidence="4" id="KW-1185">Reference proteome</keyword>
<dbReference type="Pfam" id="PF13561">
    <property type="entry name" value="adh_short_C2"/>
    <property type="match status" value="1"/>
</dbReference>
<dbReference type="PRINTS" id="PR00081">
    <property type="entry name" value="GDHRDH"/>
</dbReference>
<gene>
    <name evidence="3" type="ORF">AAF712_010859</name>
</gene>
<dbReference type="PROSITE" id="PS00061">
    <property type="entry name" value="ADH_SHORT"/>
    <property type="match status" value="1"/>
</dbReference>
<name>A0ABR2ZLV9_9AGAR</name>
<dbReference type="PRINTS" id="PR00080">
    <property type="entry name" value="SDRFAMILY"/>
</dbReference>
<keyword evidence="2" id="KW-0521">NADP</keyword>
<evidence type="ECO:0000313" key="4">
    <source>
        <dbReference type="Proteomes" id="UP001437256"/>
    </source>
</evidence>
<dbReference type="InterPro" id="IPR002347">
    <property type="entry name" value="SDR_fam"/>
</dbReference>
<sequence length="287" mass="30348">MLSSARFALRSSSRPSPVVSRGLSRSAPAKKSALVTGSAQGIGRAIALRLASDGFDVCVNDLPSKAEPLKSVINEIRGLGREAFGTVCDVTKMSEVEETVQKSVEALGPLNVMVANAGIIQMKSLLETTPEDLQKIFEINVFGVVYSNIAAGKQFIKQGTGGRIINAASIASYKVTLPVNAVYCATKAAVRSLTQGFAQEYGPHKINVNAYAPGNTETKMLEEVDIALAKMNGLQAGESWKSMAKTTTLGRNTDPDDIARLVSFLAGPDSDFITGQTMIVDGGIVFS</sequence>
<protein>
    <submittedName>
        <fullName evidence="3">Uncharacterized protein</fullName>
    </submittedName>
</protein>
<dbReference type="PANTHER" id="PTHR42760">
    <property type="entry name" value="SHORT-CHAIN DEHYDROGENASES/REDUCTASES FAMILY MEMBER"/>
    <property type="match status" value="1"/>
</dbReference>